<dbReference type="Gene3D" id="3.40.50.720">
    <property type="entry name" value="NAD(P)-binding Rossmann-like Domain"/>
    <property type="match status" value="1"/>
</dbReference>
<dbReference type="InterPro" id="IPR013221">
    <property type="entry name" value="Mur_ligase_cen"/>
</dbReference>
<comment type="caution">
    <text evidence="21">The sequence shown here is derived from an EMBL/GenBank/DDBJ whole genome shotgun (WGS) entry which is preliminary data.</text>
</comment>
<sequence>MLIKNQRVLVVGLGISGIPTVEALLKLGAKVTVNDKKNKEACEDILKDLDGRKIEFILGKHPNDLMPFDLIILSPGVPTDLPFIQKARDMNITIMGELELAYQLCSGKFIAITGTNGKTTTTALTGEIFKNAGKETYVVGNIGVAAISKAQEASKDGIMVTETSSFQLESTIDFKPKIAAVLNLTPDHLNRHKTMENYIDAKANIFKNQEDADVLILNADDEKTYALKEFAKADIVSFSRKKVLEKGAYVLDNQIVVKKEHKGYEIICRVDDIKMPGKHNLENALAAVAIAYWASIDKKVIADTLKMFMGVAHRIEFVDEIEGIRYINDSKGTNPDASIKAVEAMKTPIVLIAGGMDKGSNFEEFIHVFNGKVRHMVLIGETAQKIKKTAAENGFYACSIVENMEGAIAICSKIAKKGDAVLLSPACASWDMYPSFEVRGRHFKECVKKLRG</sequence>
<keyword evidence="10 17" id="KW-0067">ATP-binding</keyword>
<keyword evidence="9 17" id="KW-0547">Nucleotide-binding</keyword>
<feature type="domain" description="Mur ligase C-terminal" evidence="19">
    <location>
        <begin position="313"/>
        <end position="427"/>
    </location>
</feature>
<keyword evidence="17 18" id="KW-0131">Cell cycle</keyword>
<dbReference type="InterPro" id="IPR036615">
    <property type="entry name" value="Mur_ligase_C_dom_sf"/>
</dbReference>
<accession>A0A4R2L984</accession>
<dbReference type="SUPFAM" id="SSF53244">
    <property type="entry name" value="MurD-like peptide ligases, peptide-binding domain"/>
    <property type="match status" value="1"/>
</dbReference>
<dbReference type="Pfam" id="PF21799">
    <property type="entry name" value="MurD-like_N"/>
    <property type="match status" value="1"/>
</dbReference>
<comment type="function">
    <text evidence="1 17 18">Cell wall formation. Catalyzes the addition of glutamate to the nucleotide precursor UDP-N-acetylmuramoyl-L-alanine (UMA).</text>
</comment>
<dbReference type="Gene3D" id="3.90.190.20">
    <property type="entry name" value="Mur ligase, C-terminal domain"/>
    <property type="match status" value="1"/>
</dbReference>
<evidence type="ECO:0000259" key="20">
    <source>
        <dbReference type="Pfam" id="PF08245"/>
    </source>
</evidence>
<dbReference type="PANTHER" id="PTHR43692">
    <property type="entry name" value="UDP-N-ACETYLMURAMOYLALANINE--D-GLUTAMATE LIGASE"/>
    <property type="match status" value="1"/>
</dbReference>
<keyword evidence="8 17" id="KW-0436">Ligase</keyword>
<evidence type="ECO:0000256" key="16">
    <source>
        <dbReference type="ARBA" id="ARBA00047632"/>
    </source>
</evidence>
<evidence type="ECO:0000256" key="11">
    <source>
        <dbReference type="ARBA" id="ARBA00022960"/>
    </source>
</evidence>
<dbReference type="PANTHER" id="PTHR43692:SF1">
    <property type="entry name" value="UDP-N-ACETYLMURAMOYLALANINE--D-GLUTAMATE LIGASE"/>
    <property type="match status" value="1"/>
</dbReference>
<dbReference type="GO" id="GO:0008764">
    <property type="term" value="F:UDP-N-acetylmuramoylalanine-D-glutamate ligase activity"/>
    <property type="evidence" value="ECO:0007669"/>
    <property type="project" value="UniProtKB-UniRule"/>
</dbReference>
<evidence type="ECO:0000256" key="12">
    <source>
        <dbReference type="ARBA" id="ARBA00022984"/>
    </source>
</evidence>
<evidence type="ECO:0000313" key="21">
    <source>
        <dbReference type="EMBL" id="TCO79308.1"/>
    </source>
</evidence>
<evidence type="ECO:0000256" key="17">
    <source>
        <dbReference type="HAMAP-Rule" id="MF_00639"/>
    </source>
</evidence>
<dbReference type="AlphaFoldDB" id="A0A4R2L984"/>
<keyword evidence="7 17" id="KW-0963">Cytoplasm</keyword>
<keyword evidence="11 17" id="KW-0133">Cell shape</keyword>
<keyword evidence="17 18" id="KW-0132">Cell division</keyword>
<evidence type="ECO:0000256" key="3">
    <source>
        <dbReference type="ARBA" id="ARBA00004752"/>
    </source>
</evidence>
<organism evidence="21 22">
    <name type="scientific">Marinisporobacter balticus</name>
    <dbReference type="NCBI Taxonomy" id="2018667"/>
    <lineage>
        <taxon>Bacteria</taxon>
        <taxon>Bacillati</taxon>
        <taxon>Bacillota</taxon>
        <taxon>Clostridia</taxon>
        <taxon>Peptostreptococcales</taxon>
        <taxon>Thermotaleaceae</taxon>
        <taxon>Marinisporobacter</taxon>
    </lineage>
</organism>
<dbReference type="Proteomes" id="UP000294919">
    <property type="component" value="Unassembled WGS sequence"/>
</dbReference>
<comment type="pathway">
    <text evidence="3 17 18">Cell wall biogenesis; peptidoglycan biosynthesis.</text>
</comment>
<dbReference type="HAMAP" id="MF_00639">
    <property type="entry name" value="MurD"/>
    <property type="match status" value="1"/>
</dbReference>
<dbReference type="InterPro" id="IPR036565">
    <property type="entry name" value="Mur-like_cat_sf"/>
</dbReference>
<dbReference type="InterPro" id="IPR005762">
    <property type="entry name" value="MurD"/>
</dbReference>
<feature type="domain" description="Mur ligase central" evidence="20">
    <location>
        <begin position="112"/>
        <end position="291"/>
    </location>
</feature>
<evidence type="ECO:0000256" key="18">
    <source>
        <dbReference type="RuleBase" id="RU003664"/>
    </source>
</evidence>
<dbReference type="GO" id="GO:0008360">
    <property type="term" value="P:regulation of cell shape"/>
    <property type="evidence" value="ECO:0007669"/>
    <property type="project" value="UniProtKB-KW"/>
</dbReference>
<evidence type="ECO:0000313" key="22">
    <source>
        <dbReference type="Proteomes" id="UP000294919"/>
    </source>
</evidence>
<evidence type="ECO:0000256" key="15">
    <source>
        <dbReference type="ARBA" id="ARBA00032324"/>
    </source>
</evidence>
<dbReference type="InterPro" id="IPR004101">
    <property type="entry name" value="Mur_ligase_C"/>
</dbReference>
<dbReference type="UniPathway" id="UPA00219"/>
<keyword evidence="22" id="KW-1185">Reference proteome</keyword>
<keyword evidence="13 17" id="KW-0961">Cell wall biogenesis/degradation</keyword>
<comment type="similarity">
    <text evidence="4 17">Belongs to the MurCDEF family.</text>
</comment>
<dbReference type="NCBIfam" id="TIGR01087">
    <property type="entry name" value="murD"/>
    <property type="match status" value="1"/>
</dbReference>
<gene>
    <name evidence="17" type="primary">murD</name>
    <name evidence="21" type="ORF">EV214_10226</name>
</gene>
<dbReference type="GO" id="GO:0009252">
    <property type="term" value="P:peptidoglycan biosynthetic process"/>
    <property type="evidence" value="ECO:0007669"/>
    <property type="project" value="UniProtKB-UniRule"/>
</dbReference>
<evidence type="ECO:0000256" key="8">
    <source>
        <dbReference type="ARBA" id="ARBA00022598"/>
    </source>
</evidence>
<protein>
    <recommendedName>
        <fullName evidence="6 17">UDP-N-acetylmuramoylalanine--D-glutamate ligase</fullName>
        <ecNumber evidence="5 17">6.3.2.9</ecNumber>
    </recommendedName>
    <alternativeName>
        <fullName evidence="15 17">D-glutamic acid-adding enzyme</fullName>
    </alternativeName>
    <alternativeName>
        <fullName evidence="14 17">UDP-N-acetylmuramoyl-L-alanyl-D-glutamate synthetase</fullName>
    </alternativeName>
</protein>
<evidence type="ECO:0000259" key="19">
    <source>
        <dbReference type="Pfam" id="PF02875"/>
    </source>
</evidence>
<dbReference type="GO" id="GO:0005737">
    <property type="term" value="C:cytoplasm"/>
    <property type="evidence" value="ECO:0007669"/>
    <property type="project" value="UniProtKB-SubCell"/>
</dbReference>
<dbReference type="OrthoDB" id="9809796at2"/>
<dbReference type="Pfam" id="PF08245">
    <property type="entry name" value="Mur_ligase_M"/>
    <property type="match status" value="1"/>
</dbReference>
<dbReference type="GO" id="GO:0005524">
    <property type="term" value="F:ATP binding"/>
    <property type="evidence" value="ECO:0007669"/>
    <property type="project" value="UniProtKB-UniRule"/>
</dbReference>
<reference evidence="21 22" key="1">
    <citation type="submission" date="2019-03" db="EMBL/GenBank/DDBJ databases">
        <title>Genomic Encyclopedia of Type Strains, Phase IV (KMG-IV): sequencing the most valuable type-strain genomes for metagenomic binning, comparative biology and taxonomic classification.</title>
        <authorList>
            <person name="Goeker M."/>
        </authorList>
    </citation>
    <scope>NUCLEOTIDE SEQUENCE [LARGE SCALE GENOMIC DNA]</scope>
    <source>
        <strain evidence="21 22">DSM 102940</strain>
    </source>
</reference>
<dbReference type="GO" id="GO:0071555">
    <property type="term" value="P:cell wall organization"/>
    <property type="evidence" value="ECO:0007669"/>
    <property type="project" value="UniProtKB-KW"/>
</dbReference>
<evidence type="ECO:0000256" key="4">
    <source>
        <dbReference type="ARBA" id="ARBA00010416"/>
    </source>
</evidence>
<dbReference type="Gene3D" id="3.40.1190.10">
    <property type="entry name" value="Mur-like, catalytic domain"/>
    <property type="match status" value="1"/>
</dbReference>
<evidence type="ECO:0000256" key="13">
    <source>
        <dbReference type="ARBA" id="ARBA00023316"/>
    </source>
</evidence>
<proteinExistence type="inferred from homology"/>
<dbReference type="SUPFAM" id="SSF53623">
    <property type="entry name" value="MurD-like peptide ligases, catalytic domain"/>
    <property type="match status" value="1"/>
</dbReference>
<comment type="subcellular location">
    <subcellularLocation>
        <location evidence="2 17 18">Cytoplasm</location>
    </subcellularLocation>
</comment>
<evidence type="ECO:0000256" key="7">
    <source>
        <dbReference type="ARBA" id="ARBA00022490"/>
    </source>
</evidence>
<feature type="binding site" evidence="17">
    <location>
        <begin position="114"/>
        <end position="120"/>
    </location>
    <ligand>
        <name>ATP</name>
        <dbReference type="ChEBI" id="CHEBI:30616"/>
    </ligand>
</feature>
<dbReference type="GO" id="GO:0051301">
    <property type="term" value="P:cell division"/>
    <property type="evidence" value="ECO:0007669"/>
    <property type="project" value="UniProtKB-KW"/>
</dbReference>
<dbReference type="EMBL" id="SLWV01000002">
    <property type="protein sequence ID" value="TCO79308.1"/>
    <property type="molecule type" value="Genomic_DNA"/>
</dbReference>
<evidence type="ECO:0000256" key="1">
    <source>
        <dbReference type="ARBA" id="ARBA00002734"/>
    </source>
</evidence>
<evidence type="ECO:0000256" key="6">
    <source>
        <dbReference type="ARBA" id="ARBA00015655"/>
    </source>
</evidence>
<comment type="catalytic activity">
    <reaction evidence="16 17 18">
        <text>UDP-N-acetyl-alpha-D-muramoyl-L-alanine + D-glutamate + ATP = UDP-N-acetyl-alpha-D-muramoyl-L-alanyl-D-glutamate + ADP + phosphate + H(+)</text>
        <dbReference type="Rhea" id="RHEA:16429"/>
        <dbReference type="ChEBI" id="CHEBI:15378"/>
        <dbReference type="ChEBI" id="CHEBI:29986"/>
        <dbReference type="ChEBI" id="CHEBI:30616"/>
        <dbReference type="ChEBI" id="CHEBI:43474"/>
        <dbReference type="ChEBI" id="CHEBI:83898"/>
        <dbReference type="ChEBI" id="CHEBI:83900"/>
        <dbReference type="ChEBI" id="CHEBI:456216"/>
        <dbReference type="EC" id="6.3.2.9"/>
    </reaction>
</comment>
<dbReference type="Pfam" id="PF02875">
    <property type="entry name" value="Mur_ligase_C"/>
    <property type="match status" value="1"/>
</dbReference>
<dbReference type="RefSeq" id="WP_132242512.1">
    <property type="nucleotide sequence ID" value="NZ_SLWV01000002.1"/>
</dbReference>
<evidence type="ECO:0000256" key="5">
    <source>
        <dbReference type="ARBA" id="ARBA00012212"/>
    </source>
</evidence>
<evidence type="ECO:0000256" key="2">
    <source>
        <dbReference type="ARBA" id="ARBA00004496"/>
    </source>
</evidence>
<dbReference type="EC" id="6.3.2.9" evidence="5 17"/>
<evidence type="ECO:0000256" key="9">
    <source>
        <dbReference type="ARBA" id="ARBA00022741"/>
    </source>
</evidence>
<dbReference type="SUPFAM" id="SSF51984">
    <property type="entry name" value="MurCD N-terminal domain"/>
    <property type="match status" value="1"/>
</dbReference>
<name>A0A4R2L984_9FIRM</name>
<evidence type="ECO:0000256" key="14">
    <source>
        <dbReference type="ARBA" id="ARBA00030398"/>
    </source>
</evidence>
<keyword evidence="12 17" id="KW-0573">Peptidoglycan synthesis</keyword>
<evidence type="ECO:0000256" key="10">
    <source>
        <dbReference type="ARBA" id="ARBA00022840"/>
    </source>
</evidence>